<dbReference type="Proteomes" id="UP001058074">
    <property type="component" value="Unassembled WGS sequence"/>
</dbReference>
<reference evidence="1" key="1">
    <citation type="journal article" date="2025" name="Int. J. Syst. Evol. Microbiol.">
        <title>Inconstantimicrobium mannanitabidum sp. nov., a novel member of the family Clostridiaceae isolated from anoxic soil under the treatment of reductive soil disinfestation.</title>
        <authorList>
            <person name="Ueki A."/>
            <person name="Tonouchi A."/>
            <person name="Honma S."/>
            <person name="Kaku N."/>
            <person name="Ueki K."/>
        </authorList>
    </citation>
    <scope>NUCLEOTIDE SEQUENCE</scope>
    <source>
        <strain evidence="1">TW13</strain>
    </source>
</reference>
<sequence length="83" mass="9155">MNKLLLGLIIISTIFLYGCSSKVSNNVENNIRSSINSNKKPIPELSTQQKNQIKSKIKPALNDIDDALKSLQDPSDINVDSIN</sequence>
<dbReference type="EMBL" id="BROD01000001">
    <property type="protein sequence ID" value="GKX67142.1"/>
    <property type="molecule type" value="Genomic_DNA"/>
</dbReference>
<evidence type="ECO:0000313" key="2">
    <source>
        <dbReference type="Proteomes" id="UP001058074"/>
    </source>
</evidence>
<name>A0ACB5RED4_9CLOT</name>
<proteinExistence type="predicted"/>
<protein>
    <submittedName>
        <fullName evidence="1">Uncharacterized protein</fullName>
    </submittedName>
</protein>
<organism evidence="1 2">
    <name type="scientific">Inconstantimicrobium mannanitabidum</name>
    <dbReference type="NCBI Taxonomy" id="1604901"/>
    <lineage>
        <taxon>Bacteria</taxon>
        <taxon>Bacillati</taxon>
        <taxon>Bacillota</taxon>
        <taxon>Clostridia</taxon>
        <taxon>Eubacteriales</taxon>
        <taxon>Clostridiaceae</taxon>
        <taxon>Inconstantimicrobium</taxon>
    </lineage>
</organism>
<gene>
    <name evidence="1" type="ORF">rsdtw13_24000</name>
</gene>
<keyword evidence="2" id="KW-1185">Reference proteome</keyword>
<accession>A0ACB5RED4</accession>
<evidence type="ECO:0000313" key="1">
    <source>
        <dbReference type="EMBL" id="GKX67142.1"/>
    </source>
</evidence>
<comment type="caution">
    <text evidence="1">The sequence shown here is derived from an EMBL/GenBank/DDBJ whole genome shotgun (WGS) entry which is preliminary data.</text>
</comment>